<dbReference type="PANTHER" id="PTHR10491:SF4">
    <property type="entry name" value="METHIONINE ADENOSYLTRANSFERASE 2 SUBUNIT BETA"/>
    <property type="match status" value="1"/>
</dbReference>
<proteinExistence type="inferred from homology"/>
<dbReference type="GO" id="GO:0019305">
    <property type="term" value="P:dTDP-rhamnose biosynthetic process"/>
    <property type="evidence" value="ECO:0007669"/>
    <property type="project" value="UniProtKB-UniPathway"/>
</dbReference>
<evidence type="ECO:0000259" key="3">
    <source>
        <dbReference type="Pfam" id="PF04321"/>
    </source>
</evidence>
<dbReference type="PANTHER" id="PTHR10491">
    <property type="entry name" value="DTDP-4-DEHYDRORHAMNOSE REDUCTASE"/>
    <property type="match status" value="1"/>
</dbReference>
<dbReference type="Gene3D" id="3.40.50.720">
    <property type="entry name" value="NAD(P)-binding Rossmann-like Domain"/>
    <property type="match status" value="1"/>
</dbReference>
<organism evidence="4 5">
    <name type="scientific">Ligilactobacillus equi DSM 15833 = JCM 10991</name>
    <dbReference type="NCBI Taxonomy" id="1423740"/>
    <lineage>
        <taxon>Bacteria</taxon>
        <taxon>Bacillati</taxon>
        <taxon>Bacillota</taxon>
        <taxon>Bacilli</taxon>
        <taxon>Lactobacillales</taxon>
        <taxon>Lactobacillaceae</taxon>
        <taxon>Ligilactobacillus</taxon>
    </lineage>
</organism>
<comment type="caution">
    <text evidence="4">The sequence shown here is derived from an EMBL/GenBank/DDBJ whole genome shotgun (WGS) entry which is preliminary data.</text>
</comment>
<dbReference type="CDD" id="cd05254">
    <property type="entry name" value="dTDP_HR_like_SDR_e"/>
    <property type="match status" value="1"/>
</dbReference>
<keyword evidence="2" id="KW-0521">NADP</keyword>
<dbReference type="UniPathway" id="UPA00124"/>
<name>A0A0R1T632_9LACO</name>
<evidence type="ECO:0000256" key="2">
    <source>
        <dbReference type="RuleBase" id="RU364082"/>
    </source>
</evidence>
<evidence type="ECO:0000313" key="5">
    <source>
        <dbReference type="Proteomes" id="UP000051048"/>
    </source>
</evidence>
<comment type="pathway">
    <text evidence="2">Carbohydrate biosynthesis; dTDP-L-rhamnose biosynthesis.</text>
</comment>
<keyword evidence="2" id="KW-0560">Oxidoreductase</keyword>
<dbReference type="EMBL" id="AZFH01000192">
    <property type="protein sequence ID" value="KRL76831.1"/>
    <property type="molecule type" value="Genomic_DNA"/>
</dbReference>
<dbReference type="InterPro" id="IPR005913">
    <property type="entry name" value="dTDP_dehydrorham_reduct"/>
</dbReference>
<reference evidence="4 5" key="1">
    <citation type="journal article" date="2015" name="Genome Announc.">
        <title>Expanding the biotechnology potential of lactobacilli through comparative genomics of 213 strains and associated genera.</title>
        <authorList>
            <person name="Sun Z."/>
            <person name="Harris H.M."/>
            <person name="McCann A."/>
            <person name="Guo C."/>
            <person name="Argimon S."/>
            <person name="Zhang W."/>
            <person name="Yang X."/>
            <person name="Jeffery I.B."/>
            <person name="Cooney J.C."/>
            <person name="Kagawa T.F."/>
            <person name="Liu W."/>
            <person name="Song Y."/>
            <person name="Salvetti E."/>
            <person name="Wrobel A."/>
            <person name="Rasinkangas P."/>
            <person name="Parkhill J."/>
            <person name="Rea M.C."/>
            <person name="O'Sullivan O."/>
            <person name="Ritari J."/>
            <person name="Douillard F.P."/>
            <person name="Paul Ross R."/>
            <person name="Yang R."/>
            <person name="Briner A.E."/>
            <person name="Felis G.E."/>
            <person name="de Vos W.M."/>
            <person name="Barrangou R."/>
            <person name="Klaenhammer T.R."/>
            <person name="Caufield P.W."/>
            <person name="Cui Y."/>
            <person name="Zhang H."/>
            <person name="O'Toole P.W."/>
        </authorList>
    </citation>
    <scope>NUCLEOTIDE SEQUENCE [LARGE SCALE GENOMIC DNA]</scope>
    <source>
        <strain evidence="4 5">DSM 15833</strain>
    </source>
</reference>
<dbReference type="NCBIfam" id="TIGR01214">
    <property type="entry name" value="rmlD"/>
    <property type="match status" value="1"/>
</dbReference>
<protein>
    <recommendedName>
        <fullName evidence="2">dTDP-4-dehydrorhamnose reductase</fullName>
        <ecNumber evidence="2">1.1.1.133</ecNumber>
    </recommendedName>
</protein>
<dbReference type="RefSeq" id="WP_025020854.1">
    <property type="nucleotide sequence ID" value="NZ_AZFH01000192.1"/>
</dbReference>
<evidence type="ECO:0000313" key="4">
    <source>
        <dbReference type="EMBL" id="KRL76831.1"/>
    </source>
</evidence>
<comment type="similarity">
    <text evidence="1 2">Belongs to the dTDP-4-dehydrorhamnose reductase family.</text>
</comment>
<comment type="function">
    <text evidence="2">Catalyzes the reduction of dTDP-6-deoxy-L-lyxo-4-hexulose to yield dTDP-L-rhamnose.</text>
</comment>
<evidence type="ECO:0000256" key="1">
    <source>
        <dbReference type="ARBA" id="ARBA00010944"/>
    </source>
</evidence>
<dbReference type="InterPro" id="IPR029903">
    <property type="entry name" value="RmlD-like-bd"/>
</dbReference>
<dbReference type="InterPro" id="IPR036291">
    <property type="entry name" value="NAD(P)-bd_dom_sf"/>
</dbReference>
<dbReference type="OrthoDB" id="9803892at2"/>
<gene>
    <name evidence="4" type="ORF">FC36_GL001823</name>
</gene>
<feature type="domain" description="RmlD-like substrate binding" evidence="3">
    <location>
        <begin position="1"/>
        <end position="291"/>
    </location>
</feature>
<dbReference type="SUPFAM" id="SSF51735">
    <property type="entry name" value="NAD(P)-binding Rossmann-fold domains"/>
    <property type="match status" value="1"/>
</dbReference>
<dbReference type="PATRIC" id="fig|1423740.3.peg.1966"/>
<dbReference type="STRING" id="1423740.FC36_GL001823"/>
<dbReference type="Gene3D" id="3.90.25.10">
    <property type="entry name" value="UDP-galactose 4-epimerase, domain 1"/>
    <property type="match status" value="1"/>
</dbReference>
<sequence length="296" mass="32548">MKYLVTGASGQLGQAVMRAIKRSGQVGVGTTTKASEMSAYLTLDIRDAAKVARVVATVRPDVIIHCAAWTAVDAAEDKKWQNLIWQTNVEGTANLARAAREVDAKLIYLSSDYVFDGSGQKPWQADDKCYQPINFYGQSKLAGELAVARSLTKYFIVRTSWVFGLGGSNFVEVMLKLATQQNSISVVADQIGTPTYTEDLACLLVEMAASEQYGYYHASNEGGYLSWAEFATEIFKQANQAVTVLPVTSTSYMASKAPRPHNSRLDKSKLVATGFSPLPSWQDALRRYLRARQQFV</sequence>
<dbReference type="GO" id="GO:0005829">
    <property type="term" value="C:cytosol"/>
    <property type="evidence" value="ECO:0007669"/>
    <property type="project" value="TreeGrafter"/>
</dbReference>
<accession>A0A0R1T632</accession>
<dbReference type="EC" id="1.1.1.133" evidence="2"/>
<dbReference type="GO" id="GO:0008831">
    <property type="term" value="F:dTDP-4-dehydrorhamnose reductase activity"/>
    <property type="evidence" value="ECO:0007669"/>
    <property type="project" value="UniProtKB-EC"/>
</dbReference>
<dbReference type="Proteomes" id="UP000051048">
    <property type="component" value="Unassembled WGS sequence"/>
</dbReference>
<dbReference type="AlphaFoldDB" id="A0A0R1T632"/>
<dbReference type="Pfam" id="PF04321">
    <property type="entry name" value="RmlD_sub_bind"/>
    <property type="match status" value="1"/>
</dbReference>